<dbReference type="AlphaFoldDB" id="A0A645ETT9"/>
<comment type="caution">
    <text evidence="1">The sequence shown here is derived from an EMBL/GenBank/DDBJ whole genome shotgun (WGS) entry which is preliminary data.</text>
</comment>
<dbReference type="EMBL" id="VSSQ01051362">
    <property type="protein sequence ID" value="MPN05458.1"/>
    <property type="molecule type" value="Genomic_DNA"/>
</dbReference>
<sequence>MLVALKIQHAIDHMFENLWSCNRALLIDVPYDKDRHAAALCKLHQRHCAVLDLTDASWRRIETVVVQRLY</sequence>
<accession>A0A645ETT9</accession>
<reference evidence="1" key="1">
    <citation type="submission" date="2019-08" db="EMBL/GenBank/DDBJ databases">
        <authorList>
            <person name="Kucharzyk K."/>
            <person name="Murdoch R.W."/>
            <person name="Higgins S."/>
            <person name="Loffler F."/>
        </authorList>
    </citation>
    <scope>NUCLEOTIDE SEQUENCE</scope>
</reference>
<organism evidence="1">
    <name type="scientific">bioreactor metagenome</name>
    <dbReference type="NCBI Taxonomy" id="1076179"/>
    <lineage>
        <taxon>unclassified sequences</taxon>
        <taxon>metagenomes</taxon>
        <taxon>ecological metagenomes</taxon>
    </lineage>
</organism>
<gene>
    <name evidence="1" type="ORF">SDC9_152708</name>
</gene>
<evidence type="ECO:0000313" key="1">
    <source>
        <dbReference type="EMBL" id="MPN05458.1"/>
    </source>
</evidence>
<protein>
    <submittedName>
        <fullName evidence="1">Uncharacterized protein</fullName>
    </submittedName>
</protein>
<proteinExistence type="predicted"/>
<name>A0A645ETT9_9ZZZZ</name>